<dbReference type="InterPro" id="IPR031100">
    <property type="entry name" value="LOG_fam"/>
</dbReference>
<dbReference type="PANTHER" id="PTHR43393">
    <property type="entry name" value="CYTOKININ RIBOSIDE 5'-MONOPHOSPHATE PHOSPHORIBOHYDROLASE"/>
    <property type="match status" value="1"/>
</dbReference>
<dbReference type="GO" id="GO:0009691">
    <property type="term" value="P:cytokinin biosynthetic process"/>
    <property type="evidence" value="ECO:0007669"/>
    <property type="project" value="UniProtKB-UniRule"/>
</dbReference>
<dbReference type="SUPFAM" id="SSF102405">
    <property type="entry name" value="MCP/YpsA-like"/>
    <property type="match status" value="1"/>
</dbReference>
<dbReference type="GO" id="GO:0005829">
    <property type="term" value="C:cytosol"/>
    <property type="evidence" value="ECO:0007669"/>
    <property type="project" value="TreeGrafter"/>
</dbReference>
<dbReference type="PANTHER" id="PTHR43393:SF3">
    <property type="entry name" value="LYSINE DECARBOXYLASE-LIKE PROTEIN"/>
    <property type="match status" value="1"/>
</dbReference>
<comment type="similarity">
    <text evidence="1">Belongs to the LOG family.</text>
</comment>
<dbReference type="GO" id="GO:0016787">
    <property type="term" value="F:hydrolase activity"/>
    <property type="evidence" value="ECO:0007669"/>
    <property type="project" value="UniProtKB-KW"/>
</dbReference>
<organism evidence="2 3">
    <name type="scientific">Candidatus Uhrbacteria bacterium GW2011_GWE2_45_35</name>
    <dbReference type="NCBI Taxonomy" id="1618993"/>
    <lineage>
        <taxon>Bacteria</taxon>
        <taxon>Candidatus Uhriibacteriota</taxon>
    </lineage>
</organism>
<accession>A0A0G1QEE7</accession>
<dbReference type="InterPro" id="IPR052341">
    <property type="entry name" value="LOG_family_nucleotidases"/>
</dbReference>
<evidence type="ECO:0000256" key="1">
    <source>
        <dbReference type="RuleBase" id="RU363015"/>
    </source>
</evidence>
<dbReference type="EC" id="3.2.2.n1" evidence="1"/>
<dbReference type="Proteomes" id="UP000034354">
    <property type="component" value="Unassembled WGS sequence"/>
</dbReference>
<evidence type="ECO:0000313" key="3">
    <source>
        <dbReference type="Proteomes" id="UP000034354"/>
    </source>
</evidence>
<name>A0A0G1QEE7_9BACT</name>
<dbReference type="Gene3D" id="3.40.50.450">
    <property type="match status" value="1"/>
</dbReference>
<dbReference type="PATRIC" id="fig|1618993.3.peg.801"/>
<dbReference type="AlphaFoldDB" id="A0A0G1QEE7"/>
<dbReference type="InterPro" id="IPR005269">
    <property type="entry name" value="LOG"/>
</dbReference>
<protein>
    <recommendedName>
        <fullName evidence="1">Cytokinin riboside 5'-monophosphate phosphoribohydrolase</fullName>
        <ecNumber evidence="1">3.2.2.n1</ecNumber>
    </recommendedName>
</protein>
<gene>
    <name evidence="2" type="ORF">UX09_C0036G0014</name>
</gene>
<proteinExistence type="inferred from homology"/>
<dbReference type="NCBIfam" id="TIGR00730">
    <property type="entry name" value="Rossman fold protein, TIGR00730 family"/>
    <property type="match status" value="1"/>
</dbReference>
<dbReference type="Pfam" id="PF03641">
    <property type="entry name" value="Lysine_decarbox"/>
    <property type="match status" value="1"/>
</dbReference>
<dbReference type="STRING" id="1618993.UX09_C0036G0014"/>
<reference evidence="2 3" key="1">
    <citation type="journal article" date="2015" name="Nature">
        <title>rRNA introns, odd ribosomes, and small enigmatic genomes across a large radiation of phyla.</title>
        <authorList>
            <person name="Brown C.T."/>
            <person name="Hug L.A."/>
            <person name="Thomas B.C."/>
            <person name="Sharon I."/>
            <person name="Castelle C.J."/>
            <person name="Singh A."/>
            <person name="Wilkins M.J."/>
            <person name="Williams K.H."/>
            <person name="Banfield J.F."/>
        </authorList>
    </citation>
    <scope>NUCLEOTIDE SEQUENCE [LARGE SCALE GENOMIC DNA]</scope>
</reference>
<keyword evidence="1" id="KW-0203">Cytokinin biosynthesis</keyword>
<dbReference type="EMBL" id="LCKW01000036">
    <property type="protein sequence ID" value="KKU07035.1"/>
    <property type="molecule type" value="Genomic_DNA"/>
</dbReference>
<evidence type="ECO:0000313" key="2">
    <source>
        <dbReference type="EMBL" id="KKU07035.1"/>
    </source>
</evidence>
<comment type="caution">
    <text evidence="2">The sequence shown here is derived from an EMBL/GenBank/DDBJ whole genome shotgun (WGS) entry which is preliminary data.</text>
</comment>
<sequence length="236" mass="26735">MKTQKKICKNGNCRFPSLHNEPAVPGMSEITWRIFRIMAEFVEGFQFLSETSREVTIFGSARTHESDRWYKEAVKLGRLLAKNKFTVITGGGPGIMEAGNKGAFEEGGESIGLNIQLPLEQRTNPYVKTGRAFHYFFTRKVMMAASAQAYVFFPGGFGTLDEFMEMVVLIQTGKAQKVPMVCVGRDFWTPLFDWVQKVVCEKYGAISEIDTKLYRVVDTAEEAFAFIKDSKERTIF</sequence>
<keyword evidence="1" id="KW-0378">Hydrolase</keyword>